<dbReference type="EMBL" id="CP136336">
    <property type="protein sequence ID" value="WOB11020.1"/>
    <property type="molecule type" value="Genomic_DNA"/>
</dbReference>
<accession>A0ABZ0D194</accession>
<dbReference type="SUPFAM" id="SSF55729">
    <property type="entry name" value="Acyl-CoA N-acyltransferases (Nat)"/>
    <property type="match status" value="1"/>
</dbReference>
<dbReference type="Proteomes" id="UP001303946">
    <property type="component" value="Chromosome"/>
</dbReference>
<proteinExistence type="predicted"/>
<evidence type="ECO:0000256" key="1">
    <source>
        <dbReference type="SAM" id="MobiDB-lite"/>
    </source>
</evidence>
<protein>
    <submittedName>
        <fullName evidence="2">Thermostable hemolysin</fullName>
    </submittedName>
</protein>
<dbReference type="Pfam" id="PF12261">
    <property type="entry name" value="T_hemolysin"/>
    <property type="match status" value="1"/>
</dbReference>
<gene>
    <name evidence="2" type="ORF">RXV79_11205</name>
</gene>
<evidence type="ECO:0000313" key="2">
    <source>
        <dbReference type="EMBL" id="WOB11020.1"/>
    </source>
</evidence>
<sequence>MHAPASPRRAAVEALIRNVYDRRYGAQPPAFTPVLASLSGAHGVVAAAGYRAARDEPLFLERYLGRPIEHCLPQTAGEHVPRAQIVEVGHLATTRAGEGRRLIHCLTQHLVDEGYTWVVSTVTRELRALFLRLGITPLALGAADPHKLGDERHHWGRYYEHEPVILAGHLPQAISRLDGAHRRSASDEPLPFFTPEGQP</sequence>
<organism evidence="2 3">
    <name type="scientific">Piscinibacter gummiphilus</name>
    <dbReference type="NCBI Taxonomy" id="946333"/>
    <lineage>
        <taxon>Bacteria</taxon>
        <taxon>Pseudomonadati</taxon>
        <taxon>Pseudomonadota</taxon>
        <taxon>Betaproteobacteria</taxon>
        <taxon>Burkholderiales</taxon>
        <taxon>Sphaerotilaceae</taxon>
        <taxon>Piscinibacter</taxon>
    </lineage>
</organism>
<keyword evidence="3" id="KW-1185">Reference proteome</keyword>
<reference evidence="2 3" key="1">
    <citation type="submission" date="2023-10" db="EMBL/GenBank/DDBJ databases">
        <title>Bacteria for the degradation of biodegradable plastic PBAT(Polybutylene adipate terephthalate).</title>
        <authorList>
            <person name="Weon H.-Y."/>
            <person name="Yeon J."/>
        </authorList>
    </citation>
    <scope>NUCLEOTIDE SEQUENCE [LARGE SCALE GENOMIC DNA]</scope>
    <source>
        <strain evidence="2 3">SBD 7-3</strain>
    </source>
</reference>
<dbReference type="InterPro" id="IPR022050">
    <property type="entry name" value="T_hemolysin"/>
</dbReference>
<name>A0ABZ0D194_9BURK</name>
<feature type="region of interest" description="Disordered" evidence="1">
    <location>
        <begin position="180"/>
        <end position="199"/>
    </location>
</feature>
<evidence type="ECO:0000313" key="3">
    <source>
        <dbReference type="Proteomes" id="UP001303946"/>
    </source>
</evidence>
<dbReference type="InterPro" id="IPR016181">
    <property type="entry name" value="Acyl_CoA_acyltransferase"/>
</dbReference>